<keyword evidence="8" id="KW-1185">Reference proteome</keyword>
<reference evidence="7 8" key="1">
    <citation type="submission" date="2019-10" db="EMBL/GenBank/DDBJ databases">
        <title>Corynebacterium sp novel species isolated from the respiratory tract of Marmot.</title>
        <authorList>
            <person name="Zhang G."/>
        </authorList>
    </citation>
    <scope>NUCLEOTIDE SEQUENCE [LARGE SCALE GENOMIC DNA]</scope>
    <source>
        <strain evidence="7 8">336</strain>
    </source>
</reference>
<keyword evidence="3 6" id="KW-0812">Transmembrane</keyword>
<feature type="transmembrane region" description="Helical" evidence="6">
    <location>
        <begin position="188"/>
        <end position="209"/>
    </location>
</feature>
<keyword evidence="5 6" id="KW-0472">Membrane</keyword>
<feature type="transmembrane region" description="Helical" evidence="6">
    <location>
        <begin position="70"/>
        <end position="90"/>
    </location>
</feature>
<evidence type="ECO:0000256" key="4">
    <source>
        <dbReference type="ARBA" id="ARBA00022989"/>
    </source>
</evidence>
<feature type="transmembrane region" description="Helical" evidence="6">
    <location>
        <begin position="6"/>
        <end position="26"/>
    </location>
</feature>
<evidence type="ECO:0000313" key="7">
    <source>
        <dbReference type="EMBL" id="KAB3520856.1"/>
    </source>
</evidence>
<gene>
    <name evidence="7" type="ORF">F8377_06325</name>
</gene>
<accession>A0ABQ6VF00</accession>
<feature type="transmembrane region" description="Helical" evidence="6">
    <location>
        <begin position="151"/>
        <end position="176"/>
    </location>
</feature>
<dbReference type="EMBL" id="WBZJ01000002">
    <property type="protein sequence ID" value="KAB3520856.1"/>
    <property type="molecule type" value="Genomic_DNA"/>
</dbReference>
<organism evidence="7 8">
    <name type="scientific">Corynebacterium zhongnanshanii</name>
    <dbReference type="NCBI Taxonomy" id="2768834"/>
    <lineage>
        <taxon>Bacteria</taxon>
        <taxon>Bacillati</taxon>
        <taxon>Actinomycetota</taxon>
        <taxon>Actinomycetes</taxon>
        <taxon>Mycobacteriales</taxon>
        <taxon>Corynebacteriaceae</taxon>
        <taxon>Corynebacterium</taxon>
    </lineage>
</organism>
<evidence type="ECO:0000313" key="8">
    <source>
        <dbReference type="Proteomes" id="UP000436181"/>
    </source>
</evidence>
<keyword evidence="2" id="KW-1003">Cell membrane</keyword>
<proteinExistence type="predicted"/>
<evidence type="ECO:0000256" key="5">
    <source>
        <dbReference type="ARBA" id="ARBA00023136"/>
    </source>
</evidence>
<feature type="transmembrane region" description="Helical" evidence="6">
    <location>
        <begin position="124"/>
        <end position="145"/>
    </location>
</feature>
<comment type="subcellular location">
    <subcellularLocation>
        <location evidence="1">Cell membrane</location>
        <topology evidence="1">Multi-pass membrane protein</topology>
    </subcellularLocation>
</comment>
<dbReference type="InterPro" id="IPR001123">
    <property type="entry name" value="LeuE-type"/>
</dbReference>
<protein>
    <submittedName>
        <fullName evidence="7">LysE family translocator</fullName>
    </submittedName>
</protein>
<dbReference type="Proteomes" id="UP000436181">
    <property type="component" value="Unassembled WGS sequence"/>
</dbReference>
<name>A0ABQ6VF00_9CORY</name>
<comment type="caution">
    <text evidence="7">The sequence shown here is derived from an EMBL/GenBank/DDBJ whole genome shotgun (WGS) entry which is preliminary data.</text>
</comment>
<evidence type="ECO:0000256" key="3">
    <source>
        <dbReference type="ARBA" id="ARBA00022692"/>
    </source>
</evidence>
<dbReference type="Pfam" id="PF01810">
    <property type="entry name" value="LysE"/>
    <property type="match status" value="1"/>
</dbReference>
<feature type="transmembrane region" description="Helical" evidence="6">
    <location>
        <begin position="38"/>
        <end position="64"/>
    </location>
</feature>
<evidence type="ECO:0000256" key="2">
    <source>
        <dbReference type="ARBA" id="ARBA00022475"/>
    </source>
</evidence>
<dbReference type="PANTHER" id="PTHR30086">
    <property type="entry name" value="ARGININE EXPORTER PROTEIN ARGO"/>
    <property type="match status" value="1"/>
</dbReference>
<dbReference type="PANTHER" id="PTHR30086:SF19">
    <property type="entry name" value="THREONINE EFFLUX PROTEIN"/>
    <property type="match status" value="1"/>
</dbReference>
<dbReference type="RefSeq" id="WP_151844405.1">
    <property type="nucleotide sequence ID" value="NZ_WBZJ01000002.1"/>
</dbReference>
<sequence length="218" mass="22777">MDVQALLTILAINVVGIYSPGPDVFLIMRLATKSRRHALAAVAGISTAVALWVALTVFGVATLLSTAPEAMGIIQLVGGLWLAYMAYGMARSARVQWGQSVEELGVDDHSNILGSLGHSYRAGLLTNLANPKAVLYFAAIMAPLMPTQAPLWVSVVLVIVIVVEVALCHGLIAVTVSTERIKRRLLGAGAYIDAAAAAIFGLFALALFIKGVSALVGA</sequence>
<evidence type="ECO:0000256" key="1">
    <source>
        <dbReference type="ARBA" id="ARBA00004651"/>
    </source>
</evidence>
<keyword evidence="4 6" id="KW-1133">Transmembrane helix</keyword>
<evidence type="ECO:0000256" key="6">
    <source>
        <dbReference type="SAM" id="Phobius"/>
    </source>
</evidence>